<name>A0A6A4KHJ6_9ERIC</name>
<dbReference type="PANTHER" id="PTHR33787:SF3">
    <property type="entry name" value="YCF20-LIKE PROTEIN"/>
    <property type="match status" value="1"/>
</dbReference>
<gene>
    <name evidence="3" type="ORF">C3L33_22461</name>
</gene>
<organism evidence="3">
    <name type="scientific">Rhododendron williamsianum</name>
    <dbReference type="NCBI Taxonomy" id="262921"/>
    <lineage>
        <taxon>Eukaryota</taxon>
        <taxon>Viridiplantae</taxon>
        <taxon>Streptophyta</taxon>
        <taxon>Embryophyta</taxon>
        <taxon>Tracheophyta</taxon>
        <taxon>Spermatophyta</taxon>
        <taxon>Magnoliopsida</taxon>
        <taxon>eudicotyledons</taxon>
        <taxon>Gunneridae</taxon>
        <taxon>Pentapetalae</taxon>
        <taxon>asterids</taxon>
        <taxon>Ericales</taxon>
        <taxon>Ericaceae</taxon>
        <taxon>Ericoideae</taxon>
        <taxon>Rhodoreae</taxon>
        <taxon>Rhododendron</taxon>
    </lineage>
</organism>
<evidence type="ECO:0000256" key="1">
    <source>
        <dbReference type="ARBA" id="ARBA00009846"/>
    </source>
</evidence>
<protein>
    <submittedName>
        <fullName evidence="3">Uncharacterized protein</fullName>
    </submittedName>
</protein>
<reference evidence="3" key="1">
    <citation type="journal article" date="2019" name="Genome Biol. Evol.">
        <title>The Rhododendron genome and chromosomal organization provide insight into shared whole-genome duplications across the heath family (Ericaceae).</title>
        <authorList>
            <person name="Soza V.L."/>
            <person name="Lindsley D."/>
            <person name="Waalkes A."/>
            <person name="Ramage E."/>
            <person name="Patwardhan R.P."/>
            <person name="Burton J.N."/>
            <person name="Adey A."/>
            <person name="Kumar A."/>
            <person name="Qiu R."/>
            <person name="Shendure J."/>
            <person name="Hall B."/>
        </authorList>
    </citation>
    <scope>NUCLEOTIDE SEQUENCE</scope>
    <source>
        <strain evidence="3">RSF 1966-606</strain>
    </source>
</reference>
<evidence type="ECO:0000256" key="2">
    <source>
        <dbReference type="SAM" id="Phobius"/>
    </source>
</evidence>
<evidence type="ECO:0000313" key="3">
    <source>
        <dbReference type="EMBL" id="KAE9445640.1"/>
    </source>
</evidence>
<proteinExistence type="inferred from homology"/>
<dbReference type="InterPro" id="IPR007572">
    <property type="entry name" value="Uncharacterised_Ycf20"/>
</dbReference>
<comment type="similarity">
    <text evidence="1">Belongs to the ycf20 family.</text>
</comment>
<comment type="caution">
    <text evidence="3">The sequence shown here is derived from an EMBL/GenBank/DDBJ whole genome shotgun (WGS) entry which is preliminary data.</text>
</comment>
<dbReference type="EMBL" id="QEFC01004043">
    <property type="protein sequence ID" value="KAE9445640.1"/>
    <property type="molecule type" value="Genomic_DNA"/>
</dbReference>
<feature type="non-terminal residue" evidence="3">
    <location>
        <position position="1"/>
    </location>
</feature>
<feature type="transmembrane region" description="Helical" evidence="2">
    <location>
        <begin position="85"/>
        <end position="107"/>
    </location>
</feature>
<dbReference type="PANTHER" id="PTHR33787">
    <property type="match status" value="1"/>
</dbReference>
<dbReference type="Pfam" id="PF04483">
    <property type="entry name" value="DUF565"/>
    <property type="match status" value="1"/>
</dbReference>
<keyword evidence="2" id="KW-0472">Membrane</keyword>
<keyword evidence="2" id="KW-1133">Transmembrane helix</keyword>
<feature type="transmembrane region" description="Helical" evidence="2">
    <location>
        <begin position="113"/>
        <end position="133"/>
    </location>
</feature>
<accession>A0A6A4KHJ6</accession>
<keyword evidence="2" id="KW-0812">Transmembrane</keyword>
<sequence length="191" mass="21706">MEKFELTVYGCLWKSVHLFVEVIQGELFYLSTPNLRKEMEMEDYGCYAPCDGGMRFRVHYCSISGEFVVIKDFYGHSRSPDVNGISLLVFIMLCECGLILADSILIIGKLETGIFYLAALSVAVVEGIGALTYRTSRYLFSKVKSLITMFNYWKAGLSLGLFLDSFKYKMENAIGLSNPFNFEIDVHPAFW</sequence>
<dbReference type="AlphaFoldDB" id="A0A6A4KHJ6"/>